<proteinExistence type="predicted"/>
<feature type="transmembrane region" description="Helical" evidence="1">
    <location>
        <begin position="32"/>
        <end position="51"/>
    </location>
</feature>
<keyword evidence="1" id="KW-1133">Transmembrane helix</keyword>
<organism evidence="2 3">
    <name type="scientific">Nocardioides daphniae</name>
    <dbReference type="NCBI Taxonomy" id="402297"/>
    <lineage>
        <taxon>Bacteria</taxon>
        <taxon>Bacillati</taxon>
        <taxon>Actinomycetota</taxon>
        <taxon>Actinomycetes</taxon>
        <taxon>Propionibacteriales</taxon>
        <taxon>Nocardioidaceae</taxon>
        <taxon>Nocardioides</taxon>
    </lineage>
</organism>
<gene>
    <name evidence="2" type="ORF">GCM10007231_32150</name>
</gene>
<reference evidence="3" key="1">
    <citation type="journal article" date="2019" name="Int. J. Syst. Evol. Microbiol.">
        <title>The Global Catalogue of Microorganisms (GCM) 10K type strain sequencing project: providing services to taxonomists for standard genome sequencing and annotation.</title>
        <authorList>
            <consortium name="The Broad Institute Genomics Platform"/>
            <consortium name="The Broad Institute Genome Sequencing Center for Infectious Disease"/>
            <person name="Wu L."/>
            <person name="Ma J."/>
        </authorList>
    </citation>
    <scope>NUCLEOTIDE SEQUENCE [LARGE SCALE GENOMIC DNA]</scope>
    <source>
        <strain evidence="3">CCM 7403</strain>
    </source>
</reference>
<keyword evidence="3" id="KW-1185">Reference proteome</keyword>
<evidence type="ECO:0000313" key="2">
    <source>
        <dbReference type="EMBL" id="GGD30244.1"/>
    </source>
</evidence>
<feature type="transmembrane region" description="Helical" evidence="1">
    <location>
        <begin position="58"/>
        <end position="76"/>
    </location>
</feature>
<keyword evidence="1" id="KW-0472">Membrane</keyword>
<dbReference type="Proteomes" id="UP000630594">
    <property type="component" value="Unassembled WGS sequence"/>
</dbReference>
<name>A0ABQ1QL11_9ACTN</name>
<evidence type="ECO:0000256" key="1">
    <source>
        <dbReference type="SAM" id="Phobius"/>
    </source>
</evidence>
<comment type="caution">
    <text evidence="2">The sequence shown here is derived from an EMBL/GenBank/DDBJ whole genome shotgun (WGS) entry which is preliminary data.</text>
</comment>
<sequence length="96" mass="10392">MLAWTGAIALLAVALLVVSGLGRWGGSHRAGLVWLGALLYFVYAFVVYAMAVHFNSLFLAYVAVLGLSTYAAFYAADELRASDRALLRRPRTRLAG</sequence>
<dbReference type="EMBL" id="BMCK01000006">
    <property type="protein sequence ID" value="GGD30244.1"/>
    <property type="molecule type" value="Genomic_DNA"/>
</dbReference>
<accession>A0ABQ1QL11</accession>
<protein>
    <submittedName>
        <fullName evidence="2">Uncharacterized protein</fullName>
    </submittedName>
</protein>
<evidence type="ECO:0000313" key="3">
    <source>
        <dbReference type="Proteomes" id="UP000630594"/>
    </source>
</evidence>
<keyword evidence="1" id="KW-0812">Transmembrane</keyword>
<dbReference type="RefSeq" id="WP_158630677.1">
    <property type="nucleotide sequence ID" value="NZ_CP038462.1"/>
</dbReference>